<comment type="caution">
    <text evidence="1">The sequence shown here is derived from an EMBL/GenBank/DDBJ whole genome shotgun (WGS) entry which is preliminary data.</text>
</comment>
<keyword evidence="2" id="KW-1185">Reference proteome</keyword>
<name>A0ABX0U4R4_9SPHN</name>
<evidence type="ECO:0000313" key="2">
    <source>
        <dbReference type="Proteomes" id="UP000788153"/>
    </source>
</evidence>
<proteinExistence type="predicted"/>
<reference evidence="1 2" key="1">
    <citation type="submission" date="2020-03" db="EMBL/GenBank/DDBJ databases">
        <title>Genomic Encyclopedia of Type Strains, Phase IV (KMG-IV): sequencing the most valuable type-strain genomes for metagenomic binning, comparative biology and taxonomic classification.</title>
        <authorList>
            <person name="Goeker M."/>
        </authorList>
    </citation>
    <scope>NUCLEOTIDE SEQUENCE [LARGE SCALE GENOMIC DNA]</scope>
    <source>
        <strain evidence="1 2">DSM 22753</strain>
    </source>
</reference>
<dbReference type="EMBL" id="JAASQP010000001">
    <property type="protein sequence ID" value="NIJ25045.1"/>
    <property type="molecule type" value="Genomic_DNA"/>
</dbReference>
<accession>A0ABX0U4R4</accession>
<protein>
    <submittedName>
        <fullName evidence="1">Tetratricopeptide (TPR) repeat protein</fullName>
    </submittedName>
</protein>
<dbReference type="Gene3D" id="1.25.40.10">
    <property type="entry name" value="Tetratricopeptide repeat domain"/>
    <property type="match status" value="1"/>
</dbReference>
<dbReference type="Proteomes" id="UP000788153">
    <property type="component" value="Unassembled WGS sequence"/>
</dbReference>
<organism evidence="1 2">
    <name type="scientific">Sphingomonas japonica</name>
    <dbReference type="NCBI Taxonomy" id="511662"/>
    <lineage>
        <taxon>Bacteria</taxon>
        <taxon>Pseudomonadati</taxon>
        <taxon>Pseudomonadota</taxon>
        <taxon>Alphaproteobacteria</taxon>
        <taxon>Sphingomonadales</taxon>
        <taxon>Sphingomonadaceae</taxon>
        <taxon>Sphingomonas</taxon>
    </lineage>
</organism>
<dbReference type="SUPFAM" id="SSF48452">
    <property type="entry name" value="TPR-like"/>
    <property type="match status" value="1"/>
</dbReference>
<evidence type="ECO:0000313" key="1">
    <source>
        <dbReference type="EMBL" id="NIJ25045.1"/>
    </source>
</evidence>
<dbReference type="RefSeq" id="WP_140047512.1">
    <property type="nucleotide sequence ID" value="NZ_BAAAEV010000001.1"/>
</dbReference>
<sequence>MGWALLAILAASAIAASWLLGAPRMLLTTIAAALTLGATGYALQGSPALPGATVAGAAGQRPMAIDPDTIALRDAMLGRFTFAHDYFVLSDAMLRAGAPEAAATYMLSGINKARDNYALWMGLGTALSERDGQTLSPAASFAFARAMQLAPEQPAPPFFVGLALIRAGDFAAARPMWARALMLAPAGREYRPQIAARLAELDQLLAMLEGMPPG</sequence>
<gene>
    <name evidence="1" type="ORF">FHT01_002587</name>
</gene>
<dbReference type="InterPro" id="IPR011990">
    <property type="entry name" value="TPR-like_helical_dom_sf"/>
</dbReference>